<feature type="signal peptide" evidence="1">
    <location>
        <begin position="1"/>
        <end position="25"/>
    </location>
</feature>
<organism evidence="3 4">
    <name type="scientific">Bordetella petrii (strain ATCC BAA-461 / DSM 12804 / CCUG 43448 / CIP 107267 / Se-1111R)</name>
    <dbReference type="NCBI Taxonomy" id="340100"/>
    <lineage>
        <taxon>Bacteria</taxon>
        <taxon>Pseudomonadati</taxon>
        <taxon>Pseudomonadota</taxon>
        <taxon>Betaproteobacteria</taxon>
        <taxon>Burkholderiales</taxon>
        <taxon>Alcaligenaceae</taxon>
        <taxon>Bordetella</taxon>
    </lineage>
</organism>
<feature type="domain" description="DUF4142" evidence="2">
    <location>
        <begin position="33"/>
        <end position="169"/>
    </location>
</feature>
<dbReference type="Pfam" id="PF13628">
    <property type="entry name" value="DUF4142"/>
    <property type="match status" value="1"/>
</dbReference>
<gene>
    <name evidence="3" type="ordered locus">Bpet2354</name>
</gene>
<dbReference type="STRING" id="94624.Bpet2354"/>
<sequence>MSPWKMSWLAAATAAAVIMGIQAYASSAALDHQDRLFMEAATRAGLFELRAGDLALQRASSDEVRAYAQTVLRDQAQARASLLALAAAKSRAVPTAVGADQHALLGRLQNAPQTAFDDLYLQKVAVQGQASVVRLFERTVRDSDDPEIQAYAARVLPMLQRHLDEARRLQARLQWPGASPSMLASADGPL</sequence>
<evidence type="ECO:0000259" key="2">
    <source>
        <dbReference type="Pfam" id="PF13628"/>
    </source>
</evidence>
<dbReference type="EMBL" id="AM902716">
    <property type="protein sequence ID" value="CAP42697.1"/>
    <property type="molecule type" value="Genomic_DNA"/>
</dbReference>
<evidence type="ECO:0000256" key="1">
    <source>
        <dbReference type="SAM" id="SignalP"/>
    </source>
</evidence>
<dbReference type="PANTHER" id="PTHR38593">
    <property type="entry name" value="BLR2558 PROTEIN"/>
    <property type="match status" value="1"/>
</dbReference>
<feature type="chain" id="PRO_5002739630" evidence="1">
    <location>
        <begin position="26"/>
        <end position="190"/>
    </location>
</feature>
<evidence type="ECO:0000313" key="3">
    <source>
        <dbReference type="EMBL" id="CAP42697.1"/>
    </source>
</evidence>
<dbReference type="eggNOG" id="COG3652">
    <property type="taxonomic scope" value="Bacteria"/>
</dbReference>
<dbReference type="InterPro" id="IPR012347">
    <property type="entry name" value="Ferritin-like"/>
</dbReference>
<dbReference type="InterPro" id="IPR025419">
    <property type="entry name" value="DUF4142"/>
</dbReference>
<dbReference type="KEGG" id="bpt:Bpet2354"/>
<dbReference type="PANTHER" id="PTHR38593:SF1">
    <property type="entry name" value="BLR2558 PROTEIN"/>
    <property type="match status" value="1"/>
</dbReference>
<dbReference type="Proteomes" id="UP000001225">
    <property type="component" value="Chromosome"/>
</dbReference>
<dbReference type="Gene3D" id="1.20.1260.10">
    <property type="match status" value="1"/>
</dbReference>
<dbReference type="AlphaFoldDB" id="A9IMD9"/>
<proteinExistence type="predicted"/>
<reference evidence="3 4" key="1">
    <citation type="journal article" date="2008" name="BMC Genomics">
        <title>The missing link: Bordetella petrii is endowed with both the metabolic versatility of environmental bacteria and virulence traits of pathogenic Bordetellae.</title>
        <authorList>
            <person name="Gross R."/>
            <person name="Guzman C.A."/>
            <person name="Sebaihia M."/>
            <person name="Martins Dos Santos V.A."/>
            <person name="Pieper D.H."/>
            <person name="Koebnik R."/>
            <person name="Lechner M."/>
            <person name="Bartels D."/>
            <person name="Buhrmester J."/>
            <person name="Choudhuri J.V."/>
            <person name="Ebensen T."/>
            <person name="Gaigalat L."/>
            <person name="Herrmann S."/>
            <person name="Khachane A.N."/>
            <person name="Larisch C."/>
            <person name="Link S."/>
            <person name="Linke B."/>
            <person name="Meyer F."/>
            <person name="Mormann S."/>
            <person name="Nakunst D."/>
            <person name="Rueckert C."/>
            <person name="Schneiker-Bekel S."/>
            <person name="Schulze K."/>
            <person name="Vorhoelter F.J."/>
            <person name="Yevsa T."/>
            <person name="Engle J.T."/>
            <person name="Goldman W.E."/>
            <person name="Puehler A."/>
            <person name="Goebel U.B."/>
            <person name="Goesmann A."/>
            <person name="Bloecker H."/>
            <person name="Kaiser O."/>
            <person name="Martinez-Arias R."/>
        </authorList>
    </citation>
    <scope>NUCLEOTIDE SEQUENCE [LARGE SCALE GENOMIC DNA]</scope>
    <source>
        <strain evidence="4">ATCC BAA-461 / DSM 12804 / CCUG 43448 / CIP 107267 / Se-1111R</strain>
    </source>
</reference>
<name>A9IMD9_BORPD</name>
<keyword evidence="4" id="KW-1185">Reference proteome</keyword>
<accession>A9IMD9</accession>
<protein>
    <submittedName>
        <fullName evidence="3">Membrane protein</fullName>
    </submittedName>
</protein>
<evidence type="ECO:0000313" key="4">
    <source>
        <dbReference type="Proteomes" id="UP000001225"/>
    </source>
</evidence>
<keyword evidence="1" id="KW-0732">Signal</keyword>